<accession>A0ABQ7JWJ4</accession>
<gene>
    <name evidence="2" type="ORF">BGZ96_009759</name>
</gene>
<name>A0ABQ7JWJ4_9FUNG</name>
<dbReference type="InterPro" id="IPR001680">
    <property type="entry name" value="WD40_rpt"/>
</dbReference>
<evidence type="ECO:0000313" key="2">
    <source>
        <dbReference type="EMBL" id="KAG0286116.1"/>
    </source>
</evidence>
<comment type="caution">
    <text evidence="2">The sequence shown here is derived from an EMBL/GenBank/DDBJ whole genome shotgun (WGS) entry which is preliminary data.</text>
</comment>
<dbReference type="SUPFAM" id="SSF50978">
    <property type="entry name" value="WD40 repeat-like"/>
    <property type="match status" value="1"/>
</dbReference>
<keyword evidence="3" id="KW-1185">Reference proteome</keyword>
<protein>
    <recommendedName>
        <fullName evidence="4">WD40 repeat-like protein</fullName>
    </recommendedName>
</protein>
<dbReference type="Gene3D" id="2.130.10.10">
    <property type="entry name" value="YVTN repeat-like/Quinoprotein amine dehydrogenase"/>
    <property type="match status" value="1"/>
</dbReference>
<reference evidence="2 3" key="1">
    <citation type="journal article" date="2020" name="Fungal Divers.">
        <title>Resolving the Mortierellaceae phylogeny through synthesis of multi-gene phylogenetics and phylogenomics.</title>
        <authorList>
            <person name="Vandepol N."/>
            <person name="Liber J."/>
            <person name="Desiro A."/>
            <person name="Na H."/>
            <person name="Kennedy M."/>
            <person name="Barry K."/>
            <person name="Grigoriev I.V."/>
            <person name="Miller A.N."/>
            <person name="O'Donnell K."/>
            <person name="Stajich J.E."/>
            <person name="Bonito G."/>
        </authorList>
    </citation>
    <scope>NUCLEOTIDE SEQUENCE [LARGE SCALE GENOMIC DNA]</scope>
    <source>
        <strain evidence="2 3">AD045</strain>
    </source>
</reference>
<proteinExistence type="predicted"/>
<dbReference type="PROSITE" id="PS50082">
    <property type="entry name" value="WD_REPEATS_2"/>
    <property type="match status" value="1"/>
</dbReference>
<organism evidence="2 3">
    <name type="scientific">Linnemannia gamsii</name>
    <dbReference type="NCBI Taxonomy" id="64522"/>
    <lineage>
        <taxon>Eukaryota</taxon>
        <taxon>Fungi</taxon>
        <taxon>Fungi incertae sedis</taxon>
        <taxon>Mucoromycota</taxon>
        <taxon>Mortierellomycotina</taxon>
        <taxon>Mortierellomycetes</taxon>
        <taxon>Mortierellales</taxon>
        <taxon>Mortierellaceae</taxon>
        <taxon>Linnemannia</taxon>
    </lineage>
</organism>
<evidence type="ECO:0000313" key="3">
    <source>
        <dbReference type="Proteomes" id="UP001194696"/>
    </source>
</evidence>
<dbReference type="Proteomes" id="UP001194696">
    <property type="component" value="Unassembled WGS sequence"/>
</dbReference>
<dbReference type="InterPro" id="IPR015943">
    <property type="entry name" value="WD40/YVTN_repeat-like_dom_sf"/>
</dbReference>
<dbReference type="PROSITE" id="PS50294">
    <property type="entry name" value="WD_REPEATS_REGION"/>
    <property type="match status" value="1"/>
</dbReference>
<feature type="repeat" description="WD" evidence="1">
    <location>
        <begin position="1"/>
        <end position="33"/>
    </location>
</feature>
<dbReference type="EMBL" id="JAAAIM010000603">
    <property type="protein sequence ID" value="KAG0286116.1"/>
    <property type="molecule type" value="Genomic_DNA"/>
</dbReference>
<evidence type="ECO:0008006" key="4">
    <source>
        <dbReference type="Google" id="ProtNLM"/>
    </source>
</evidence>
<dbReference type="InterPro" id="IPR036322">
    <property type="entry name" value="WD40_repeat_dom_sf"/>
</dbReference>
<sequence length="135" mass="14956">MLAVAIEDTTVVSGGSDHTVRIWDALTGHLLRLIPDLFITRDLDLGVFTVAIHKTNTDSIVGVGSVIEGYQLYSLFTGELLMDLDEPLTSRQHSEFETEVYQQYAAKIEISETVAVTNSKLRGMLESKRRGNVKS</sequence>
<evidence type="ECO:0000256" key="1">
    <source>
        <dbReference type="PROSITE-ProRule" id="PRU00221"/>
    </source>
</evidence>
<keyword evidence="1" id="KW-0853">WD repeat</keyword>